<dbReference type="InterPro" id="IPR051292">
    <property type="entry name" value="Xyl/GlcA_transferase"/>
</dbReference>
<dbReference type="EMBL" id="JYDP01000049">
    <property type="protein sequence ID" value="KRZ11443.1"/>
    <property type="molecule type" value="Genomic_DNA"/>
</dbReference>
<keyword evidence="3 11" id="KW-0808">Transferase</keyword>
<evidence type="ECO:0000313" key="12">
    <source>
        <dbReference type="Proteomes" id="UP000055024"/>
    </source>
</evidence>
<dbReference type="Pfam" id="PF13896">
    <property type="entry name" value="Glyco_transf_49"/>
    <property type="match status" value="1"/>
</dbReference>
<gene>
    <name evidence="11" type="primary">Large</name>
    <name evidence="11" type="ORF">T11_6551</name>
</gene>
<comment type="subcellular location">
    <subcellularLocation>
        <location evidence="1">Golgi apparatus membrane</location>
        <topology evidence="1">Single-pass type II membrane protein</topology>
    </subcellularLocation>
</comment>
<evidence type="ECO:0000256" key="5">
    <source>
        <dbReference type="ARBA" id="ARBA00022968"/>
    </source>
</evidence>
<evidence type="ECO:0000256" key="1">
    <source>
        <dbReference type="ARBA" id="ARBA00004323"/>
    </source>
</evidence>
<protein>
    <submittedName>
        <fullName evidence="11">Glycosyltransferase-like protein LARGE1</fullName>
    </submittedName>
</protein>
<dbReference type="GO" id="GO:0015020">
    <property type="term" value="F:glucuronosyltransferase activity"/>
    <property type="evidence" value="ECO:0007669"/>
    <property type="project" value="TreeGrafter"/>
</dbReference>
<dbReference type="Gene3D" id="3.40.50.620">
    <property type="entry name" value="HUPs"/>
    <property type="match status" value="1"/>
</dbReference>
<dbReference type="Gene3D" id="3.90.550.10">
    <property type="entry name" value="Spore Coat Polysaccharide Biosynthesis Protein SpsA, Chain A"/>
    <property type="match status" value="2"/>
</dbReference>
<accession>A0A0V1HKW6</accession>
<dbReference type="GO" id="GO:0042285">
    <property type="term" value="F:xylosyltransferase activity"/>
    <property type="evidence" value="ECO:0007669"/>
    <property type="project" value="TreeGrafter"/>
</dbReference>
<evidence type="ECO:0000256" key="3">
    <source>
        <dbReference type="ARBA" id="ARBA00022679"/>
    </source>
</evidence>
<dbReference type="InterPro" id="IPR014729">
    <property type="entry name" value="Rossmann-like_a/b/a_fold"/>
</dbReference>
<keyword evidence="5" id="KW-0735">Signal-anchor</keyword>
<evidence type="ECO:0000256" key="2">
    <source>
        <dbReference type="ARBA" id="ARBA00022676"/>
    </source>
</evidence>
<keyword evidence="6 10" id="KW-1133">Transmembrane helix</keyword>
<dbReference type="STRING" id="268475.A0A0V1HKW6"/>
<keyword evidence="2" id="KW-0328">Glycosyltransferase</keyword>
<reference evidence="11 12" key="1">
    <citation type="submission" date="2015-01" db="EMBL/GenBank/DDBJ databases">
        <title>Evolution of Trichinella species and genotypes.</title>
        <authorList>
            <person name="Korhonen P.K."/>
            <person name="Edoardo P."/>
            <person name="Giuseppe L.R."/>
            <person name="Gasser R.B."/>
        </authorList>
    </citation>
    <scope>NUCLEOTIDE SEQUENCE [LARGE SCALE GENOMIC DNA]</scope>
    <source>
        <strain evidence="11">ISS1029</strain>
    </source>
</reference>
<keyword evidence="9" id="KW-0325">Glycoprotein</keyword>
<dbReference type="FunFam" id="3.90.550.10:FF:000016">
    <property type="entry name" value="LARGE xylosyl- and glucuronyltransferase 2"/>
    <property type="match status" value="1"/>
</dbReference>
<name>A0A0V1HKW6_9BILA</name>
<feature type="transmembrane region" description="Helical" evidence="10">
    <location>
        <begin position="12"/>
        <end position="30"/>
    </location>
</feature>
<dbReference type="PANTHER" id="PTHR12270:SF25">
    <property type="entry name" value="GLYCOSYLTRANSFERASE-LIKE PROTEIN LARGE"/>
    <property type="match status" value="1"/>
</dbReference>
<comment type="caution">
    <text evidence="11">The sequence shown here is derived from an EMBL/GenBank/DDBJ whole genome shotgun (WGS) entry which is preliminary data.</text>
</comment>
<sequence length="873" mass="101403">MIIFRWSYRKRLFSWFTIFLIIVIIVFYTFQSKHYSTKELHKNVKKKMDILLSKDDFNIRCEVIHIAVVSGGFQSRLQLLTLLKSVLFYRSTPLHFHIVTDNDLSEKILRTLFSTWNLPSVGLSIYRLDEALEDINWIPNGHYSGLFGLSKLILPKIISTSVTKVVVLDVDILFVSDIFELWNFLSKFNDSQALGMTENQSDWYLGNLFVDYKPWPALGRGYNSGVILMNLLKLRTINWTELYKAVTKELLNTYNRTNLADQDIFNAVIQRLPALVYRLPCVYNLQLNDNARRELCSYGQADMKIIHWNNYRKPLLENPNESHYRSLYQQFVDLDGNFLRHIYKNCKLKTANQSVGNIPNNYDSFTNLCLPFKTASNLMHRMHLYFGNVVQFDLKLNDVTLLTQLSFDRLVSLNRLLIQWTGPIIAVLYLTDAEAFQLATFMENNFLNIRNNVIIHVVYKEGNLYPVNKLRNIALQSSITPFIFMNDIDFVPATGLYEHLLQILPQQSDASASKKAYIVPAFEVYSYHVIIPESKTDLLKSLDNGEIHIFRSKEWVKGHLATDYDRWRNALEPYKIAWSSDYEPYFVVRRDVPLYDERFVGFGWNKVAHVMNLDFLNYEFIVLPFAYIVHLPHSPSLELLQYRQNSDYRRCLKLIMGQFIKELTKTQFKPGKQFKPIATNLRLYIANSISCGPQQSDAFNQVVHLSIILPYGNFAMPKSCALKGWQFKMSESANWDSSTGDIVTSWTVTSASNKGIDYDKLIEKFGCQKIDASLIERIENITGKKAHHLLKHWPWSEFVCNALGPFDSIPVHEVITSSEVCSSSIKNTRSSTYMFSRISFTASGNWFWYFLARCLMNNENGEHDNPKHCLLKR</sequence>
<keyword evidence="7" id="KW-0333">Golgi apparatus</keyword>
<keyword evidence="8 10" id="KW-0472">Membrane</keyword>
<evidence type="ECO:0000256" key="9">
    <source>
        <dbReference type="ARBA" id="ARBA00023180"/>
    </source>
</evidence>
<evidence type="ECO:0000256" key="4">
    <source>
        <dbReference type="ARBA" id="ARBA00022692"/>
    </source>
</evidence>
<dbReference type="OrthoDB" id="411524at2759"/>
<dbReference type="GO" id="GO:0000139">
    <property type="term" value="C:Golgi membrane"/>
    <property type="evidence" value="ECO:0007669"/>
    <property type="project" value="UniProtKB-SubCell"/>
</dbReference>
<dbReference type="InterPro" id="IPR002495">
    <property type="entry name" value="Glyco_trans_8"/>
</dbReference>
<proteinExistence type="predicted"/>
<keyword evidence="4 10" id="KW-0812">Transmembrane</keyword>
<dbReference type="GO" id="GO:0035269">
    <property type="term" value="P:protein O-linked glycosylation via mannose"/>
    <property type="evidence" value="ECO:0007669"/>
    <property type="project" value="UniProtKB-ARBA"/>
</dbReference>
<dbReference type="SUPFAM" id="SSF53448">
    <property type="entry name" value="Nucleotide-diphospho-sugar transferases"/>
    <property type="match status" value="1"/>
</dbReference>
<dbReference type="FunFam" id="3.90.550.10:FF:000229">
    <property type="entry name" value="Glycosyltransferase-like protein LARGE"/>
    <property type="match status" value="1"/>
</dbReference>
<evidence type="ECO:0000256" key="7">
    <source>
        <dbReference type="ARBA" id="ARBA00023034"/>
    </source>
</evidence>
<organism evidence="11 12">
    <name type="scientific">Trichinella zimbabwensis</name>
    <dbReference type="NCBI Taxonomy" id="268475"/>
    <lineage>
        <taxon>Eukaryota</taxon>
        <taxon>Metazoa</taxon>
        <taxon>Ecdysozoa</taxon>
        <taxon>Nematoda</taxon>
        <taxon>Enoplea</taxon>
        <taxon>Dorylaimia</taxon>
        <taxon>Trichinellida</taxon>
        <taxon>Trichinellidae</taxon>
        <taxon>Trichinella</taxon>
    </lineage>
</organism>
<dbReference type="InterPro" id="IPR029044">
    <property type="entry name" value="Nucleotide-diphossugar_trans"/>
</dbReference>
<evidence type="ECO:0000256" key="10">
    <source>
        <dbReference type="SAM" id="Phobius"/>
    </source>
</evidence>
<keyword evidence="12" id="KW-1185">Reference proteome</keyword>
<dbReference type="PANTHER" id="PTHR12270">
    <property type="entry name" value="GLYCOSYLTRANSFERASE-RELATED"/>
    <property type="match status" value="1"/>
</dbReference>
<evidence type="ECO:0000313" key="11">
    <source>
        <dbReference type="EMBL" id="KRZ11443.1"/>
    </source>
</evidence>
<evidence type="ECO:0000256" key="8">
    <source>
        <dbReference type="ARBA" id="ARBA00023136"/>
    </source>
</evidence>
<dbReference type="AlphaFoldDB" id="A0A0V1HKW6"/>
<dbReference type="Pfam" id="PF01501">
    <property type="entry name" value="Glyco_transf_8"/>
    <property type="match status" value="1"/>
</dbReference>
<dbReference type="Proteomes" id="UP000055024">
    <property type="component" value="Unassembled WGS sequence"/>
</dbReference>
<evidence type="ECO:0000256" key="6">
    <source>
        <dbReference type="ARBA" id="ARBA00022989"/>
    </source>
</evidence>